<comment type="caution">
    <text evidence="2">The sequence shown here is derived from an EMBL/GenBank/DDBJ whole genome shotgun (WGS) entry which is preliminary data.</text>
</comment>
<gene>
    <name evidence="2" type="ORF">M2272_005625</name>
</gene>
<protein>
    <submittedName>
        <fullName evidence="2">Uncharacterized protein</fullName>
    </submittedName>
</protein>
<feature type="compositionally biased region" description="Basic and acidic residues" evidence="1">
    <location>
        <begin position="82"/>
        <end position="102"/>
    </location>
</feature>
<reference evidence="2 3" key="1">
    <citation type="submission" date="2023-04" db="EMBL/GenBank/DDBJ databases">
        <title>Forest soil microbial communities from Buena Vista Peninsula, Colon Province, Panama.</title>
        <authorList>
            <person name="Bouskill N."/>
        </authorList>
    </citation>
    <scope>NUCLEOTIDE SEQUENCE [LARGE SCALE GENOMIC DNA]</scope>
    <source>
        <strain evidence="2 3">AC80</strain>
    </source>
</reference>
<dbReference type="EMBL" id="JARXVE010000013">
    <property type="protein sequence ID" value="MDH6198961.1"/>
    <property type="molecule type" value="Genomic_DNA"/>
</dbReference>
<feature type="compositionally biased region" description="Basic and acidic residues" evidence="1">
    <location>
        <begin position="1"/>
        <end position="12"/>
    </location>
</feature>
<dbReference type="RefSeq" id="WP_280835519.1">
    <property type="nucleotide sequence ID" value="NZ_JARXVE010000013.1"/>
</dbReference>
<evidence type="ECO:0000313" key="3">
    <source>
        <dbReference type="Proteomes" id="UP001160130"/>
    </source>
</evidence>
<proteinExistence type="predicted"/>
<accession>A0ABT6L8Q9</accession>
<name>A0ABT6L8Q9_9MYCO</name>
<dbReference type="Proteomes" id="UP001160130">
    <property type="component" value="Unassembled WGS sequence"/>
</dbReference>
<evidence type="ECO:0000313" key="2">
    <source>
        <dbReference type="EMBL" id="MDH6198961.1"/>
    </source>
</evidence>
<organism evidence="2 3">
    <name type="scientific">Mycolicibacterium frederiksbergense</name>
    <dbReference type="NCBI Taxonomy" id="117567"/>
    <lineage>
        <taxon>Bacteria</taxon>
        <taxon>Bacillati</taxon>
        <taxon>Actinomycetota</taxon>
        <taxon>Actinomycetes</taxon>
        <taxon>Mycobacteriales</taxon>
        <taxon>Mycobacteriaceae</taxon>
        <taxon>Mycolicibacterium</taxon>
    </lineage>
</organism>
<keyword evidence="3" id="KW-1185">Reference proteome</keyword>
<evidence type="ECO:0000256" key="1">
    <source>
        <dbReference type="SAM" id="MobiDB-lite"/>
    </source>
</evidence>
<sequence>MTEEKPVEDEVQKTAPGGDEDEEKPDYSGELFHPGHRLNVNVERNRDSSAHGGKPWLATTERNHHRYPPVPFDTAEEANEWAAEKVRRADQGMKDSDKSQWD</sequence>
<feature type="region of interest" description="Disordered" evidence="1">
    <location>
        <begin position="1"/>
        <end position="102"/>
    </location>
</feature>